<dbReference type="PANTHER" id="PTHR22602:SF0">
    <property type="entry name" value="TRANSFERASE CAF17, MITOCHONDRIAL-RELATED"/>
    <property type="match status" value="1"/>
</dbReference>
<keyword evidence="3" id="KW-1185">Reference proteome</keyword>
<dbReference type="SUPFAM" id="SSF101790">
    <property type="entry name" value="Aminomethyltransferase beta-barrel domain"/>
    <property type="match status" value="1"/>
</dbReference>
<dbReference type="InterPro" id="IPR029043">
    <property type="entry name" value="GcvT/YgfZ_C"/>
</dbReference>
<dbReference type="RefSeq" id="WP_230274113.1">
    <property type="nucleotide sequence ID" value="NZ_JAJKFW010000023.1"/>
</dbReference>
<dbReference type="PIRSF" id="PIRSF006487">
    <property type="entry name" value="GcvT"/>
    <property type="match status" value="1"/>
</dbReference>
<dbReference type="PANTHER" id="PTHR22602">
    <property type="entry name" value="TRANSFERASE CAF17, MITOCHONDRIAL-RELATED"/>
    <property type="match status" value="1"/>
</dbReference>
<dbReference type="Gene3D" id="3.30.1360.120">
    <property type="entry name" value="Probable tRNA modification gtpase trme, domain 1"/>
    <property type="match status" value="1"/>
</dbReference>
<reference evidence="2" key="1">
    <citation type="submission" date="2021-11" db="EMBL/GenBank/DDBJ databases">
        <title>Genome sequence.</title>
        <authorList>
            <person name="Sun Q."/>
        </authorList>
    </citation>
    <scope>NUCLEOTIDE SEQUENCE</scope>
    <source>
        <strain evidence="2">JC740</strain>
    </source>
</reference>
<dbReference type="InterPro" id="IPR017703">
    <property type="entry name" value="YgfZ/GCV_T_CS"/>
</dbReference>
<dbReference type="InterPro" id="IPR045179">
    <property type="entry name" value="YgfZ/GcvT"/>
</dbReference>
<accession>A0ABS8NI01</accession>
<dbReference type="Proteomes" id="UP001430306">
    <property type="component" value="Unassembled WGS sequence"/>
</dbReference>
<protein>
    <submittedName>
        <fullName evidence="2">Aminomethyltransferase</fullName>
    </submittedName>
</protein>
<sequence>MALTSYLIRLPSLCVLDLVGEDATAILHNLTTNQIKSLTAEGETRDGVETFITNVRGKCLGHVFAFAIENGFRLIGAPGISGETDGQRQSTAIAEHADRYTIREDATPMIRDEDFAAWVVLQSNDTSLSVADNSVQPTTKPTMTCYDGVDAYQLPWVPAGTMYLLPSGSEDHVDTIAAATGAAAISAETAEFAVGDEVLFHQHRIAAGFPWYGVDLTDAHLPQEADREKQTISFTKGCYLGQETVARLDALGQVQKKLVRWRLQGVSPSAKPSADDKLFAEDAAADSKPVGRITSVGEVNENGVGMAMGYARRSHFDAGSVMVGKVGDVSYTAEVLPPIVGESPE</sequence>
<keyword evidence="1" id="KW-0809">Transit peptide</keyword>
<name>A0ABS8NI01_9BACT</name>
<organism evidence="2 3">
    <name type="scientific">Rhodopirellula halodulae</name>
    <dbReference type="NCBI Taxonomy" id="2894198"/>
    <lineage>
        <taxon>Bacteria</taxon>
        <taxon>Pseudomonadati</taxon>
        <taxon>Planctomycetota</taxon>
        <taxon>Planctomycetia</taxon>
        <taxon>Pirellulales</taxon>
        <taxon>Pirellulaceae</taxon>
        <taxon>Rhodopirellula</taxon>
    </lineage>
</organism>
<evidence type="ECO:0000256" key="1">
    <source>
        <dbReference type="ARBA" id="ARBA00022946"/>
    </source>
</evidence>
<gene>
    <name evidence="2" type="ORF">LOC71_12920</name>
</gene>
<evidence type="ECO:0000313" key="2">
    <source>
        <dbReference type="EMBL" id="MCC9643180.1"/>
    </source>
</evidence>
<dbReference type="EMBL" id="JAJKFW010000023">
    <property type="protein sequence ID" value="MCC9643180.1"/>
    <property type="molecule type" value="Genomic_DNA"/>
</dbReference>
<comment type="caution">
    <text evidence="2">The sequence shown here is derived from an EMBL/GenBank/DDBJ whole genome shotgun (WGS) entry which is preliminary data.</text>
</comment>
<dbReference type="NCBIfam" id="TIGR03317">
    <property type="entry name" value="ygfZ_signature"/>
    <property type="match status" value="1"/>
</dbReference>
<dbReference type="InterPro" id="IPR027266">
    <property type="entry name" value="TrmE/GcvT-like"/>
</dbReference>
<proteinExistence type="predicted"/>
<dbReference type="SUPFAM" id="SSF103025">
    <property type="entry name" value="Folate-binding domain"/>
    <property type="match status" value="1"/>
</dbReference>
<evidence type="ECO:0000313" key="3">
    <source>
        <dbReference type="Proteomes" id="UP001430306"/>
    </source>
</evidence>